<dbReference type="AlphaFoldDB" id="A0A4Y7L9C6"/>
<evidence type="ECO:0008006" key="4">
    <source>
        <dbReference type="Google" id="ProtNLM"/>
    </source>
</evidence>
<gene>
    <name evidence="2" type="ORF">C5167_044934</name>
</gene>
<evidence type="ECO:0000313" key="2">
    <source>
        <dbReference type="EMBL" id="RZC82144.1"/>
    </source>
</evidence>
<name>A0A4Y7L9C6_PAPSO</name>
<evidence type="ECO:0000256" key="1">
    <source>
        <dbReference type="SAM" id="MobiDB-lite"/>
    </source>
</evidence>
<dbReference type="Proteomes" id="UP000316621">
    <property type="component" value="Chromosome 11"/>
</dbReference>
<feature type="region of interest" description="Disordered" evidence="1">
    <location>
        <begin position="54"/>
        <end position="74"/>
    </location>
</feature>
<dbReference type="PANTHER" id="PTHR45763:SF51">
    <property type="entry name" value="ALPHA_BETA-HYDROLASES SUPERFAMILY PROTEIN"/>
    <property type="match status" value="1"/>
</dbReference>
<dbReference type="InterPro" id="IPR029058">
    <property type="entry name" value="AB_hydrolase_fold"/>
</dbReference>
<keyword evidence="3" id="KW-1185">Reference proteome</keyword>
<dbReference type="PANTHER" id="PTHR45763">
    <property type="entry name" value="HYDROLASE, ALPHA/BETA FOLD FAMILY PROTEIN, EXPRESSED-RELATED"/>
    <property type="match status" value="1"/>
</dbReference>
<dbReference type="OMA" id="QWALRIF"/>
<accession>A0A4Y7L9C6</accession>
<protein>
    <recommendedName>
        <fullName evidence="4">AB hydrolase-1 domain-containing protein</fullName>
    </recommendedName>
</protein>
<organism evidence="2 3">
    <name type="scientific">Papaver somniferum</name>
    <name type="common">Opium poppy</name>
    <dbReference type="NCBI Taxonomy" id="3469"/>
    <lineage>
        <taxon>Eukaryota</taxon>
        <taxon>Viridiplantae</taxon>
        <taxon>Streptophyta</taxon>
        <taxon>Embryophyta</taxon>
        <taxon>Tracheophyta</taxon>
        <taxon>Spermatophyta</taxon>
        <taxon>Magnoliopsida</taxon>
        <taxon>Ranunculales</taxon>
        <taxon>Papaveraceae</taxon>
        <taxon>Papaveroideae</taxon>
        <taxon>Papaver</taxon>
    </lineage>
</organism>
<evidence type="ECO:0000313" key="3">
    <source>
        <dbReference type="Proteomes" id="UP000316621"/>
    </source>
</evidence>
<dbReference type="STRING" id="3469.A0A4Y7L9C6"/>
<sequence length="156" mass="18140">MAYKKLLLQDQWIYRVAHYAPQLLYWCFTQKWFPSMSAMEEGCRENPAVFSTSDSDFAKDDRQPKAWSGESKPTRWDFDPLGLENPFPENYGNPVQIRQGCEDRIISCQIQCYVAERLPWIKYYELSDGGHLLPHNTTVVDAVLRSLLIALEPSFI</sequence>
<dbReference type="SUPFAM" id="SSF53474">
    <property type="entry name" value="alpha/beta-Hydrolases"/>
    <property type="match status" value="1"/>
</dbReference>
<proteinExistence type="predicted"/>
<dbReference type="EMBL" id="CM010725">
    <property type="protein sequence ID" value="RZC82144.1"/>
    <property type="molecule type" value="Genomic_DNA"/>
</dbReference>
<dbReference type="Gramene" id="RZC82144">
    <property type="protein sequence ID" value="RZC82144"/>
    <property type="gene ID" value="C5167_044934"/>
</dbReference>
<reference evidence="2 3" key="1">
    <citation type="journal article" date="2018" name="Science">
        <title>The opium poppy genome and morphinan production.</title>
        <authorList>
            <person name="Guo L."/>
            <person name="Winzer T."/>
            <person name="Yang X."/>
            <person name="Li Y."/>
            <person name="Ning Z."/>
            <person name="He Z."/>
            <person name="Teodor R."/>
            <person name="Lu Y."/>
            <person name="Bowser T.A."/>
            <person name="Graham I.A."/>
            <person name="Ye K."/>
        </authorList>
    </citation>
    <scope>NUCLEOTIDE SEQUENCE [LARGE SCALE GENOMIC DNA]</scope>
    <source>
        <strain evidence="3">cv. HN1</strain>
        <tissue evidence="2">Leaves</tissue>
    </source>
</reference>